<dbReference type="EMBL" id="JAEEGC010000178">
    <property type="protein sequence ID" value="MBV7276441.1"/>
    <property type="molecule type" value="Genomic_DNA"/>
</dbReference>
<sequence length="325" mass="39128">MSIGNSKKEFLFAIYMSLNKEIIEKQLEIGIKEIHLEKWFKKRKVDMNCIGKNGERILIEWQMDFRSYRDHIRQIQDLICLCEKQEKTIIVYGMLDFKEELMSELMQSVVFYSEKNISLVFLKIKKDTLDLLIEINKLDELNRLKELQRLNTVQNIFLDKKSIKISNNSVAVRVVKDDDIYTWEEKLLIKIAKRLREDCSDVSTNVYQYKDVKNCNFIIGSGFQDIIFKVAYDRRKRVLIELCFYGKKKEIFYKLSDKKDVLQNEFNYILKFDDRYAKIGTYYPISWFYSERELMIKRFCRDVKFYLVGFNNHLKHAVERCKNNI</sequence>
<reference evidence="1" key="1">
    <citation type="submission" date="2020-12" db="EMBL/GenBank/DDBJ databases">
        <title>Clostridium thailandense sp. nov., a novel acetogenic bacterium isolated from peat land soil in Thailand.</title>
        <authorList>
            <person name="Chaikitkaew S."/>
            <person name="Birkeland N.K."/>
        </authorList>
    </citation>
    <scope>NUCLEOTIDE SEQUENCE</scope>
    <source>
        <strain evidence="1">PL3</strain>
    </source>
</reference>
<proteinExistence type="predicted"/>
<accession>A0A949WTP6</accession>
<evidence type="ECO:0000313" key="2">
    <source>
        <dbReference type="Proteomes" id="UP000694308"/>
    </source>
</evidence>
<dbReference type="RefSeq" id="WP_218323522.1">
    <property type="nucleotide sequence ID" value="NZ_JAEEGC010000178.1"/>
</dbReference>
<name>A0A949WTP6_9CLOT</name>
<gene>
    <name evidence="1" type="ORF">I6U48_26530</name>
</gene>
<protein>
    <submittedName>
        <fullName evidence="1">Uncharacterized protein</fullName>
    </submittedName>
</protein>
<dbReference type="Proteomes" id="UP000694308">
    <property type="component" value="Unassembled WGS sequence"/>
</dbReference>
<keyword evidence="2" id="KW-1185">Reference proteome</keyword>
<dbReference type="AlphaFoldDB" id="A0A949WTP6"/>
<evidence type="ECO:0000313" key="1">
    <source>
        <dbReference type="EMBL" id="MBV7276441.1"/>
    </source>
</evidence>
<organism evidence="1 2">
    <name type="scientific">Clostridium thailandense</name>
    <dbReference type="NCBI Taxonomy" id="2794346"/>
    <lineage>
        <taxon>Bacteria</taxon>
        <taxon>Bacillati</taxon>
        <taxon>Bacillota</taxon>
        <taxon>Clostridia</taxon>
        <taxon>Eubacteriales</taxon>
        <taxon>Clostridiaceae</taxon>
        <taxon>Clostridium</taxon>
    </lineage>
</organism>
<comment type="caution">
    <text evidence="1">The sequence shown here is derived from an EMBL/GenBank/DDBJ whole genome shotgun (WGS) entry which is preliminary data.</text>
</comment>